<dbReference type="HOGENOM" id="CLU_1441849_0_0_1"/>
<evidence type="ECO:0000256" key="1">
    <source>
        <dbReference type="ARBA" id="ARBA00022737"/>
    </source>
</evidence>
<feature type="repeat" description="ANK" evidence="3">
    <location>
        <begin position="9"/>
        <end position="42"/>
    </location>
</feature>
<feature type="repeat" description="ANK" evidence="3">
    <location>
        <begin position="43"/>
        <end position="64"/>
    </location>
</feature>
<dbReference type="Pfam" id="PF00023">
    <property type="entry name" value="Ank"/>
    <property type="match status" value="1"/>
</dbReference>
<dbReference type="PANTHER" id="PTHR24180:SF45">
    <property type="entry name" value="POLY [ADP-RIBOSE] POLYMERASE TANKYRASE"/>
    <property type="match status" value="1"/>
</dbReference>
<dbReference type="InterPro" id="IPR002110">
    <property type="entry name" value="Ankyrin_rpt"/>
</dbReference>
<dbReference type="Gene3D" id="1.25.40.20">
    <property type="entry name" value="Ankyrin repeat-containing domain"/>
    <property type="match status" value="2"/>
</dbReference>
<dbReference type="RefSeq" id="XP_007314827.1">
    <property type="nucleotide sequence ID" value="XM_007314765.1"/>
</dbReference>
<dbReference type="InterPro" id="IPR051637">
    <property type="entry name" value="Ank_repeat_dom-contain_49"/>
</dbReference>
<dbReference type="AlphaFoldDB" id="F8NLS6"/>
<protein>
    <submittedName>
        <fullName evidence="4">Uncharacterized protein</fullName>
    </submittedName>
</protein>
<sequence>MYVNSKNDYGFTPLSSAVNKGHVEIVKLVLARDGVDVNSEDNCGRTPLSSAVYKGHMEIIKLLLAIDDVDVNSQDQEGWTPLSRAVHREKAEVVELLLARRDVHVNWKNKQGETLLFIADIYSPDMTSTRTCQMTTETRRFNVHYVWVMRVMREWPPYLLHGIVLQSLNLAPQNPSLRNRFNKLLCNL</sequence>
<dbReference type="PROSITE" id="PS50297">
    <property type="entry name" value="ANK_REP_REGION"/>
    <property type="match status" value="2"/>
</dbReference>
<evidence type="ECO:0000256" key="2">
    <source>
        <dbReference type="ARBA" id="ARBA00023043"/>
    </source>
</evidence>
<keyword evidence="2 3" id="KW-0040">ANK repeat</keyword>
<name>F8NLS6_SERL9</name>
<evidence type="ECO:0000313" key="4">
    <source>
        <dbReference type="EMBL" id="EGO28628.1"/>
    </source>
</evidence>
<keyword evidence="1" id="KW-0677">Repeat</keyword>
<dbReference type="Proteomes" id="UP000008064">
    <property type="component" value="Unassembled WGS sequence"/>
</dbReference>
<dbReference type="PANTHER" id="PTHR24180">
    <property type="entry name" value="CYCLIN-DEPENDENT KINASE INHIBITOR 2C-RELATED"/>
    <property type="match status" value="1"/>
</dbReference>
<accession>F8NLS6</accession>
<dbReference type="KEGG" id="sla:SERLADRAFT_459276"/>
<reference evidence="4" key="1">
    <citation type="submission" date="2011-04" db="EMBL/GenBank/DDBJ databases">
        <title>Evolution of plant cell wall degrading machinery underlies the functional diversity of forest fungi.</title>
        <authorList>
            <consortium name="US DOE Joint Genome Institute (JGI-PGF)"/>
            <person name="Eastwood D.C."/>
            <person name="Floudas D."/>
            <person name="Binder M."/>
            <person name="Majcherczyk A."/>
            <person name="Schneider P."/>
            <person name="Aerts A."/>
            <person name="Asiegbu F.O."/>
            <person name="Baker S.E."/>
            <person name="Barry K."/>
            <person name="Bendiksby M."/>
            <person name="Blumentritt M."/>
            <person name="Coutinho P.M."/>
            <person name="Cullen D."/>
            <person name="Cullen D."/>
            <person name="Gathman A."/>
            <person name="Goodell B."/>
            <person name="Henrissat B."/>
            <person name="Ihrmark K."/>
            <person name="Kauserud H."/>
            <person name="Kohler A."/>
            <person name="LaButti K."/>
            <person name="Lapidus A."/>
            <person name="Lavin J.L."/>
            <person name="Lee Y.-H."/>
            <person name="Lindquist E."/>
            <person name="Lilly W."/>
            <person name="Lucas S."/>
            <person name="Morin E."/>
            <person name="Murat C."/>
            <person name="Oguiza J.A."/>
            <person name="Park J."/>
            <person name="Pisabarro A.G."/>
            <person name="Riley R."/>
            <person name="Rosling A."/>
            <person name="Salamov A."/>
            <person name="Schmidt O."/>
            <person name="Schmutz J."/>
            <person name="Skrede I."/>
            <person name="Stenlid J."/>
            <person name="Wiebenga A."/>
            <person name="Xie X."/>
            <person name="Kues U."/>
            <person name="Hibbett D.S."/>
            <person name="Hoffmeister D."/>
            <person name="Hogberg N."/>
            <person name="Martin F."/>
            <person name="Grigoriev I.V."/>
            <person name="Watkinson S.C."/>
        </authorList>
    </citation>
    <scope>NUCLEOTIDE SEQUENCE</scope>
    <source>
        <strain evidence="4">S7.9</strain>
    </source>
</reference>
<dbReference type="SUPFAM" id="SSF48403">
    <property type="entry name" value="Ankyrin repeat"/>
    <property type="match status" value="1"/>
</dbReference>
<dbReference type="PROSITE" id="PS50088">
    <property type="entry name" value="ANK_REPEAT"/>
    <property type="match status" value="2"/>
</dbReference>
<evidence type="ECO:0000256" key="3">
    <source>
        <dbReference type="PROSITE-ProRule" id="PRU00023"/>
    </source>
</evidence>
<organism>
    <name type="scientific">Serpula lacrymans var. lacrymans (strain S7.9)</name>
    <name type="common">Dry rot fungus</name>
    <dbReference type="NCBI Taxonomy" id="578457"/>
    <lineage>
        <taxon>Eukaryota</taxon>
        <taxon>Fungi</taxon>
        <taxon>Dikarya</taxon>
        <taxon>Basidiomycota</taxon>
        <taxon>Agaricomycotina</taxon>
        <taxon>Agaricomycetes</taxon>
        <taxon>Agaricomycetidae</taxon>
        <taxon>Boletales</taxon>
        <taxon>Coniophorineae</taxon>
        <taxon>Serpulaceae</taxon>
        <taxon>Serpula</taxon>
    </lineage>
</organism>
<dbReference type="OrthoDB" id="194358at2759"/>
<dbReference type="EMBL" id="GL945430">
    <property type="protein sequence ID" value="EGO28628.1"/>
    <property type="molecule type" value="Genomic_DNA"/>
</dbReference>
<dbReference type="Pfam" id="PF12796">
    <property type="entry name" value="Ank_2"/>
    <property type="match status" value="1"/>
</dbReference>
<dbReference type="InterPro" id="IPR036770">
    <property type="entry name" value="Ankyrin_rpt-contain_sf"/>
</dbReference>
<gene>
    <name evidence="4" type="ORF">SERLADRAFT_459276</name>
</gene>
<dbReference type="SMART" id="SM00248">
    <property type="entry name" value="ANK"/>
    <property type="match status" value="3"/>
</dbReference>
<dbReference type="GeneID" id="18817860"/>
<proteinExistence type="predicted"/>